<evidence type="ECO:0000259" key="6">
    <source>
        <dbReference type="PROSITE" id="PS50030"/>
    </source>
</evidence>
<dbReference type="InterPro" id="IPR015940">
    <property type="entry name" value="UBA"/>
</dbReference>
<dbReference type="PANTHER" id="PTHR24346">
    <property type="entry name" value="MAP/MICROTUBULE AFFINITY-REGULATING KINASE"/>
    <property type="match status" value="1"/>
</dbReference>
<dbReference type="InterPro" id="IPR011009">
    <property type="entry name" value="Kinase-like_dom_sf"/>
</dbReference>
<feature type="compositionally biased region" description="Polar residues" evidence="4">
    <location>
        <begin position="1312"/>
        <end position="1336"/>
    </location>
</feature>
<dbReference type="PROSITE" id="PS50011">
    <property type="entry name" value="PROTEIN_KINASE_DOM"/>
    <property type="match status" value="1"/>
</dbReference>
<dbReference type="SUPFAM" id="SSF56112">
    <property type="entry name" value="Protein kinase-like (PK-like)"/>
    <property type="match status" value="1"/>
</dbReference>
<name>A0A2X0LGY8_9BASI</name>
<dbReference type="FunFam" id="1.10.510.10:FF:000571">
    <property type="entry name" value="Maternal embryonic leucine zipper kinase"/>
    <property type="match status" value="1"/>
</dbReference>
<feature type="compositionally biased region" description="Polar residues" evidence="4">
    <location>
        <begin position="407"/>
        <end position="435"/>
    </location>
</feature>
<dbReference type="PANTHER" id="PTHR24346:SF110">
    <property type="entry name" value="NON-SPECIFIC SERINE_THREONINE PROTEIN KINASE"/>
    <property type="match status" value="1"/>
</dbReference>
<dbReference type="SMART" id="SM00220">
    <property type="entry name" value="S_TKc"/>
    <property type="match status" value="1"/>
</dbReference>
<dbReference type="EMBL" id="FMWP01000094">
    <property type="protein sequence ID" value="SCZ98161.1"/>
    <property type="molecule type" value="Genomic_DNA"/>
</dbReference>
<organism evidence="7 8">
    <name type="scientific">Microbotryum saponariae</name>
    <dbReference type="NCBI Taxonomy" id="289078"/>
    <lineage>
        <taxon>Eukaryota</taxon>
        <taxon>Fungi</taxon>
        <taxon>Dikarya</taxon>
        <taxon>Basidiomycota</taxon>
        <taxon>Pucciniomycotina</taxon>
        <taxon>Microbotryomycetes</taxon>
        <taxon>Microbotryales</taxon>
        <taxon>Microbotryaceae</taxon>
        <taxon>Microbotryum</taxon>
    </lineage>
</organism>
<dbReference type="GO" id="GO:0005737">
    <property type="term" value="C:cytoplasm"/>
    <property type="evidence" value="ECO:0007669"/>
    <property type="project" value="TreeGrafter"/>
</dbReference>
<dbReference type="STRING" id="289078.A0A2X0LGY8"/>
<evidence type="ECO:0000256" key="1">
    <source>
        <dbReference type="ARBA" id="ARBA00022741"/>
    </source>
</evidence>
<feature type="binding site" evidence="3">
    <location>
        <position position="97"/>
    </location>
    <ligand>
        <name>ATP</name>
        <dbReference type="ChEBI" id="CHEBI:30616"/>
    </ligand>
</feature>
<feature type="compositionally biased region" description="Low complexity" evidence="4">
    <location>
        <begin position="684"/>
        <end position="703"/>
    </location>
</feature>
<proteinExistence type="predicted"/>
<feature type="compositionally biased region" description="Basic and acidic residues" evidence="4">
    <location>
        <begin position="1163"/>
        <end position="1172"/>
    </location>
</feature>
<dbReference type="InterPro" id="IPR008271">
    <property type="entry name" value="Ser/Thr_kinase_AS"/>
</dbReference>
<dbReference type="GO" id="GO:0005524">
    <property type="term" value="F:ATP binding"/>
    <property type="evidence" value="ECO:0007669"/>
    <property type="project" value="UniProtKB-UniRule"/>
</dbReference>
<feature type="region of interest" description="Disordered" evidence="4">
    <location>
        <begin position="1070"/>
        <end position="1492"/>
    </location>
</feature>
<feature type="compositionally biased region" description="Low complexity" evidence="4">
    <location>
        <begin position="930"/>
        <end position="964"/>
    </location>
</feature>
<reference evidence="8" key="1">
    <citation type="submission" date="2016-10" db="EMBL/GenBank/DDBJ databases">
        <authorList>
            <person name="Jeantristanb JTB J.-T."/>
            <person name="Ricardo R."/>
        </authorList>
    </citation>
    <scope>NUCLEOTIDE SEQUENCE [LARGE SCALE GENOMIC DNA]</scope>
</reference>
<dbReference type="Pfam" id="PF00069">
    <property type="entry name" value="Pkinase"/>
    <property type="match status" value="1"/>
</dbReference>
<feature type="region of interest" description="Disordered" evidence="4">
    <location>
        <begin position="564"/>
        <end position="595"/>
    </location>
</feature>
<accession>A0A2X0LGY8</accession>
<feature type="compositionally biased region" description="Polar residues" evidence="4">
    <location>
        <begin position="841"/>
        <end position="853"/>
    </location>
</feature>
<feature type="compositionally biased region" description="Basic and acidic residues" evidence="4">
    <location>
        <begin position="1288"/>
        <end position="1297"/>
    </location>
</feature>
<evidence type="ECO:0000313" key="7">
    <source>
        <dbReference type="EMBL" id="SCZ98161.1"/>
    </source>
</evidence>
<dbReference type="InterPro" id="IPR000719">
    <property type="entry name" value="Prot_kinase_dom"/>
</dbReference>
<dbReference type="PROSITE" id="PS50030">
    <property type="entry name" value="UBA"/>
    <property type="match status" value="1"/>
</dbReference>
<dbReference type="GO" id="GO:0035556">
    <property type="term" value="P:intracellular signal transduction"/>
    <property type="evidence" value="ECO:0007669"/>
    <property type="project" value="TreeGrafter"/>
</dbReference>
<evidence type="ECO:0000313" key="8">
    <source>
        <dbReference type="Proteomes" id="UP000249723"/>
    </source>
</evidence>
<evidence type="ECO:0000256" key="4">
    <source>
        <dbReference type="SAM" id="MobiDB-lite"/>
    </source>
</evidence>
<sequence>MNQPGGSRRRSRHAQQQTRAGHESRPALISYGAVPACRNALDRTVLSQAYSSLAAELTQKELKSIGGYTLGRVIGEGSFGKVRIGVHRLTNTRVAIKQVSKSSPVNPSDRGAAASSPLSLLTRELHHHRRLRHPHILALYEIIATESSIYLVTELCTGGELFDYLVEKGRLSASETRRIFGQLVLGVAHLHQSGVVHRDLKLENVLLDERVNVKIADLGFGREFEKGRWMDTWVGTLGYCAPEVVAAKRYHGEGASRNLYSMVWISALIQARKSTEVDIWSLGVILYTLLAGSLPFDDDDEGLMKEMILKCEYDIPTWLDDDATDLIQNILVLDPMRRLTLKAILAHPFFTRPPPPKLPSEPSYHHLYHHGHRRDASPHTTRDAFPPAIPEEGSATESPLVDESALMASTSSSTGHLNLSASEVSADSSHLSISGSEPERTRSGATTPLTSEEDGLAALQETLTAMNARKAGKQRAVDQDSSDDNGVLLHRNASQTTIRRDASMLMEDSHSTTSDPIPTTTTRSSKSYTTPLSTADEHELTIPAVPSYASLLGLCAPPLQRNLSASSSASFGSQTGSPAAVHSRTPSRTKRRSVGSTFSERLFPLDEESPMQLVDYFAMLSEPHPAPLTTPQEQALLDSLTTLGFDTGQIVHSITTHACDSSAAVYWMLKRKADEREREKLESEAAAPLASSPASLPRSLTSSIRRVPSNDVIDESAGANASTTPPAPTLVGPTNSRQRTRTPENGPPQGEAPQTPDERAQERLSYFLHQTPLSSLNLASFDYFPPAGTNPSPQRRVVHSKSYERNLLAASVDSKGTPRTPSPPRFNVHIPTASPPPMVGRTQSATSETTTVASPDWSKTKRQRSSSTTMLLARATSAIGLKKSTNESGPNDEEDRSDSPAGSTKSSGGFFARKGSLPSEEMMTPAAGTPSKSAPSSPRRASAGNPLSTSSLSSIMASSASALEAGGGSTGAALQEVTSDPGSSTMVHSNSHETFSTVTSAAATGEDGSIHDLDRSTSHTAATKAAGKKKGAKAGNLFSNLRLWFGDDRRKATATKRGVPLGRVDSVASTLSRSGSRRSALGSAPITRSAMEGRSGSGEYYRFNVGSAGGTTSRRSSVSSVNRSGSMIQSSSLVHRKRLSDTSIATSEPKSRPGSVRSYSYDGSRRVRDRRTSSLSSHGIAPKDVAKHQPITTTVHRTRSRANSHHHHHGHTTGTHSRTRSISSVNTRHSSSSSIGGDDVDVGEGVEEPSKGKEPIIEEDESNIDDLNSSSADAAATVGPGADEADEEERRSNERNRALRLLSGDAKRRSTGDVSIANSISPRVSLESTRPHTPTRFTAHRTTHLFGAPSQPAATKSKSHESDAHHSQQSSSVSILPRRPPIRDVFVWKEGEEWEDEDDEPSGGFGQAPSSRLAIENSKMASGTGVARSPSLGGPGLVELRKFADSPAARSGMRGEQGGAASGGAVGGGRQPYWRRPAGAAPVMIEEEEEED</sequence>
<dbReference type="PROSITE" id="PS00107">
    <property type="entry name" value="PROTEIN_KINASE_ATP"/>
    <property type="match status" value="1"/>
</dbReference>
<keyword evidence="8" id="KW-1185">Reference proteome</keyword>
<feature type="compositionally biased region" description="Low complexity" evidence="4">
    <location>
        <begin position="511"/>
        <end position="530"/>
    </location>
</feature>
<feature type="compositionally biased region" description="Polar residues" evidence="4">
    <location>
        <begin position="976"/>
        <end position="994"/>
    </location>
</feature>
<feature type="region of interest" description="Disordered" evidence="4">
    <location>
        <begin position="1"/>
        <end position="25"/>
    </location>
</feature>
<gene>
    <name evidence="7" type="ORF">BZ3500_MVSOF-1268-A1-R1_CHR3-3G06624</name>
</gene>
<feature type="compositionally biased region" description="Low complexity" evidence="4">
    <location>
        <begin position="1212"/>
        <end position="1237"/>
    </location>
</feature>
<keyword evidence="2 3" id="KW-0067">ATP-binding</keyword>
<evidence type="ECO:0000259" key="5">
    <source>
        <dbReference type="PROSITE" id="PS50011"/>
    </source>
</evidence>
<feature type="compositionally biased region" description="Basic residues" evidence="4">
    <location>
        <begin position="1196"/>
        <end position="1211"/>
    </location>
</feature>
<feature type="compositionally biased region" description="Acidic residues" evidence="4">
    <location>
        <begin position="1392"/>
        <end position="1401"/>
    </location>
</feature>
<evidence type="ECO:0000256" key="2">
    <source>
        <dbReference type="ARBA" id="ARBA00022840"/>
    </source>
</evidence>
<feature type="region of interest" description="Disordered" evidence="4">
    <location>
        <begin position="1009"/>
        <end position="1029"/>
    </location>
</feature>
<feature type="region of interest" description="Disordered" evidence="4">
    <location>
        <begin position="679"/>
        <end position="759"/>
    </location>
</feature>
<dbReference type="OrthoDB" id="504170at2759"/>
<dbReference type="PROSITE" id="PS00108">
    <property type="entry name" value="PROTEIN_KINASE_ST"/>
    <property type="match status" value="1"/>
</dbReference>
<feature type="compositionally biased region" description="Acidic residues" evidence="4">
    <location>
        <begin position="1238"/>
        <end position="1247"/>
    </location>
</feature>
<dbReference type="Proteomes" id="UP000249723">
    <property type="component" value="Unassembled WGS sequence"/>
</dbReference>
<evidence type="ECO:0000256" key="3">
    <source>
        <dbReference type="PROSITE-ProRule" id="PRU10141"/>
    </source>
</evidence>
<protein>
    <submittedName>
        <fullName evidence="7">BZ3500_MvSof-1268-A1-R1_Chr3-3g06624 protein</fullName>
    </submittedName>
</protein>
<feature type="compositionally biased region" description="Gly residues" evidence="4">
    <location>
        <begin position="1455"/>
        <end position="1470"/>
    </location>
</feature>
<feature type="compositionally biased region" description="Low complexity" evidence="4">
    <location>
        <begin position="1110"/>
        <end position="1126"/>
    </location>
</feature>
<feature type="compositionally biased region" description="Low complexity" evidence="4">
    <location>
        <begin position="564"/>
        <end position="577"/>
    </location>
</feature>
<feature type="compositionally biased region" description="Basic and acidic residues" evidence="4">
    <location>
        <begin position="498"/>
        <end position="510"/>
    </location>
</feature>
<feature type="domain" description="Protein kinase" evidence="5">
    <location>
        <begin position="68"/>
        <end position="350"/>
    </location>
</feature>
<dbReference type="Gene3D" id="1.10.510.10">
    <property type="entry name" value="Transferase(Phosphotransferase) domain 1"/>
    <property type="match status" value="1"/>
</dbReference>
<feature type="compositionally biased region" description="Low complexity" evidence="4">
    <location>
        <begin position="1070"/>
        <end position="1084"/>
    </location>
</feature>
<feature type="region of interest" description="Disordered" evidence="4">
    <location>
        <begin position="471"/>
        <end position="534"/>
    </location>
</feature>
<keyword evidence="1 3" id="KW-0547">Nucleotide-binding</keyword>
<feature type="region of interest" description="Disordered" evidence="4">
    <location>
        <begin position="356"/>
        <end position="449"/>
    </location>
</feature>
<feature type="region of interest" description="Disordered" evidence="4">
    <location>
        <begin position="809"/>
        <end position="994"/>
    </location>
</feature>
<feature type="domain" description="UBA" evidence="6">
    <location>
        <begin position="630"/>
        <end position="671"/>
    </location>
</feature>
<dbReference type="InterPro" id="IPR017441">
    <property type="entry name" value="Protein_kinase_ATP_BS"/>
</dbReference>
<feature type="compositionally biased region" description="Low complexity" evidence="4">
    <location>
        <begin position="1265"/>
        <end position="1276"/>
    </location>
</feature>
<dbReference type="GO" id="GO:0004674">
    <property type="term" value="F:protein serine/threonine kinase activity"/>
    <property type="evidence" value="ECO:0007669"/>
    <property type="project" value="TreeGrafter"/>
</dbReference>
<dbReference type="CDD" id="cd14003">
    <property type="entry name" value="STKc_AMPK-like"/>
    <property type="match status" value="1"/>
</dbReference>